<reference evidence="1 2" key="1">
    <citation type="submission" date="2016-10" db="EMBL/GenBank/DDBJ databases">
        <authorList>
            <person name="de Groot N.N."/>
        </authorList>
    </citation>
    <scope>NUCLEOTIDE SEQUENCE [LARGE SCALE GENOMIC DNA]</scope>
    <source>
        <strain>GEY</strain>
        <strain evidence="2">DSM 9560</strain>
    </source>
</reference>
<protein>
    <recommendedName>
        <fullName evidence="3">Tetratricopeptide repeat-containing protein</fullName>
    </recommendedName>
</protein>
<dbReference type="STRING" id="1003.SAMN04488541_100287"/>
<gene>
    <name evidence="1" type="ORF">SAMN04488541_100287</name>
</gene>
<evidence type="ECO:0000313" key="2">
    <source>
        <dbReference type="Proteomes" id="UP000199513"/>
    </source>
</evidence>
<sequence length="520" mass="60719">MQEELKKQRKMLLVLTQINDLATVNQLINIEDRLSELVEVIVDNEQIHTLIARKKPQLIVNGRQFQIALDWYNQMPPYLFPNPLPLSKEVFLGTIFGLLGNLEKAWNYLEGNSLLTEWDTMIRILNSYPIDFEIIKNQKIISDFDQYRYLHNLAIAYNYAYFEKHNIPIIKQSYLQAIERATSHEYKLFTTKHFANFLLDIGQATEAEKMLKEALQITNREDVKASLQFDLVKALMSKLAVPYQVELVTELKKLLWECLQFYEKNQIWAEAGILLIDASFIANIDNSFSESLGYISKAIKYLESEDLTELVGEAYMRKGTLLYSWSKNGNPQFYRPALEAFQEALRTFTKEQAPETFAEIHHQLGILYAEMPDEDKKRSVWAALSSSSFKEALAFYTKEAYPYQYATICNNYANAITHYPQMKKGDNYQKALDLYKEALDIRTAQDFPFERALTLINFLEASWLVGNENDTFYQERYEEMLEKAMEIKNLVSDEKLIAEANRHLEDLKRLEKKVVLHLLK</sequence>
<dbReference type="AlphaFoldDB" id="A0A1I2B118"/>
<dbReference type="InterPro" id="IPR011990">
    <property type="entry name" value="TPR-like_helical_dom_sf"/>
</dbReference>
<dbReference type="SUPFAM" id="SSF48452">
    <property type="entry name" value="TPR-like"/>
    <property type="match status" value="1"/>
</dbReference>
<dbReference type="Proteomes" id="UP000199513">
    <property type="component" value="Unassembled WGS sequence"/>
</dbReference>
<proteinExistence type="predicted"/>
<dbReference type="Gene3D" id="1.25.40.10">
    <property type="entry name" value="Tetratricopeptide repeat domain"/>
    <property type="match status" value="1"/>
</dbReference>
<keyword evidence="2" id="KW-1185">Reference proteome</keyword>
<organism evidence="1 2">
    <name type="scientific">Thermoflexibacter ruber</name>
    <dbReference type="NCBI Taxonomy" id="1003"/>
    <lineage>
        <taxon>Bacteria</taxon>
        <taxon>Pseudomonadati</taxon>
        <taxon>Bacteroidota</taxon>
        <taxon>Cytophagia</taxon>
        <taxon>Cytophagales</taxon>
        <taxon>Thermoflexibacteraceae</taxon>
        <taxon>Thermoflexibacter</taxon>
    </lineage>
</organism>
<dbReference type="EMBL" id="FONY01000002">
    <property type="protein sequence ID" value="SFE49598.1"/>
    <property type="molecule type" value="Genomic_DNA"/>
</dbReference>
<evidence type="ECO:0008006" key="3">
    <source>
        <dbReference type="Google" id="ProtNLM"/>
    </source>
</evidence>
<name>A0A1I2B118_9BACT</name>
<accession>A0A1I2B118</accession>
<evidence type="ECO:0000313" key="1">
    <source>
        <dbReference type="EMBL" id="SFE49598.1"/>
    </source>
</evidence>